<dbReference type="PANTHER" id="PTHR24291">
    <property type="entry name" value="CYTOCHROME P450 FAMILY 4"/>
    <property type="match status" value="1"/>
</dbReference>
<keyword evidence="4" id="KW-0560">Oxidoreductase</keyword>
<dbReference type="EMBL" id="KN823138">
    <property type="protein sequence ID" value="KIO21435.1"/>
    <property type="molecule type" value="Genomic_DNA"/>
</dbReference>
<dbReference type="OrthoDB" id="1470350at2759"/>
<evidence type="ECO:0000256" key="4">
    <source>
        <dbReference type="ARBA" id="ARBA00023002"/>
    </source>
</evidence>
<evidence type="ECO:0008006" key="9">
    <source>
        <dbReference type="Google" id="ProtNLM"/>
    </source>
</evidence>
<gene>
    <name evidence="7" type="ORF">M407DRAFT_28957</name>
</gene>
<evidence type="ECO:0000256" key="6">
    <source>
        <dbReference type="ARBA" id="ARBA00023033"/>
    </source>
</evidence>
<dbReference type="AlphaFoldDB" id="A0A0C3Q0E4"/>
<reference evidence="7 8" key="1">
    <citation type="submission" date="2014-04" db="EMBL/GenBank/DDBJ databases">
        <authorList>
            <consortium name="DOE Joint Genome Institute"/>
            <person name="Kuo A."/>
            <person name="Girlanda M."/>
            <person name="Perotto S."/>
            <person name="Kohler A."/>
            <person name="Nagy L.G."/>
            <person name="Floudas D."/>
            <person name="Copeland A."/>
            <person name="Barry K.W."/>
            <person name="Cichocki N."/>
            <person name="Veneault-Fourrey C."/>
            <person name="LaButti K."/>
            <person name="Lindquist E.A."/>
            <person name="Lipzen A."/>
            <person name="Lundell T."/>
            <person name="Morin E."/>
            <person name="Murat C."/>
            <person name="Sun H."/>
            <person name="Tunlid A."/>
            <person name="Henrissat B."/>
            <person name="Grigoriev I.V."/>
            <person name="Hibbett D.S."/>
            <person name="Martin F."/>
            <person name="Nordberg H.P."/>
            <person name="Cantor M.N."/>
            <person name="Hua S.X."/>
        </authorList>
    </citation>
    <scope>NUCLEOTIDE SEQUENCE [LARGE SCALE GENOMIC DNA]</scope>
    <source>
        <strain evidence="7 8">MUT 4182</strain>
    </source>
</reference>
<evidence type="ECO:0000256" key="2">
    <source>
        <dbReference type="ARBA" id="ARBA00022617"/>
    </source>
</evidence>
<keyword evidence="3" id="KW-0479">Metal-binding</keyword>
<keyword evidence="6" id="KW-0503">Monooxygenase</keyword>
<dbReference type="HOGENOM" id="CLU_783451_0_0_1"/>
<dbReference type="InterPro" id="IPR036396">
    <property type="entry name" value="Cyt_P450_sf"/>
</dbReference>
<dbReference type="InterPro" id="IPR001128">
    <property type="entry name" value="Cyt_P450"/>
</dbReference>
<evidence type="ECO:0000313" key="8">
    <source>
        <dbReference type="Proteomes" id="UP000054248"/>
    </source>
</evidence>
<dbReference type="GO" id="GO:0004497">
    <property type="term" value="F:monooxygenase activity"/>
    <property type="evidence" value="ECO:0007669"/>
    <property type="project" value="UniProtKB-KW"/>
</dbReference>
<dbReference type="InterPro" id="IPR050196">
    <property type="entry name" value="Cytochrome_P450_Monoox"/>
</dbReference>
<keyword evidence="5" id="KW-0408">Iron</keyword>
<dbReference type="SUPFAM" id="SSF48264">
    <property type="entry name" value="Cytochrome P450"/>
    <property type="match status" value="1"/>
</dbReference>
<sequence length="354" mass="39472">MSPLPYLIGTVCGLPLAYLALAKWVRPKPLPGIPHFPITSFWGDIPRMAKDMRTEGTIFDGKGLLAEAFQSAAPIWQMFVGPSTKMVAVADAQEMEDFLNRATRSRAVDQSDIMLTAFSGTIPYGMVSLKSNDMWRKHRRITNPLMSSKYLKSMTPAIANNARSLIKLWESKIRKIKSKGATCFSCEDDFHYIAIDAITSITLGESVGAVAHARSLIDASDPDVDDFGGIKFQLASLPFYASVGYLLRCIGNATSMPPAIAYIVQQVLRWTPKFNAHYKLVVNHIFDRVSKFRQAVKEARDLGEEYHGNCLVGMIVEREGLAEQESLSDWELRDEVLTYIFGVSFPPSIESPRH</sequence>
<reference evidence="8" key="2">
    <citation type="submission" date="2015-01" db="EMBL/GenBank/DDBJ databases">
        <title>Evolutionary Origins and Diversification of the Mycorrhizal Mutualists.</title>
        <authorList>
            <consortium name="DOE Joint Genome Institute"/>
            <consortium name="Mycorrhizal Genomics Consortium"/>
            <person name="Kohler A."/>
            <person name="Kuo A."/>
            <person name="Nagy L.G."/>
            <person name="Floudas D."/>
            <person name="Copeland A."/>
            <person name="Barry K.W."/>
            <person name="Cichocki N."/>
            <person name="Veneault-Fourrey C."/>
            <person name="LaButti K."/>
            <person name="Lindquist E.A."/>
            <person name="Lipzen A."/>
            <person name="Lundell T."/>
            <person name="Morin E."/>
            <person name="Murat C."/>
            <person name="Riley R."/>
            <person name="Ohm R."/>
            <person name="Sun H."/>
            <person name="Tunlid A."/>
            <person name="Henrissat B."/>
            <person name="Grigoriev I.V."/>
            <person name="Hibbett D.S."/>
            <person name="Martin F."/>
        </authorList>
    </citation>
    <scope>NUCLEOTIDE SEQUENCE [LARGE SCALE GENOMIC DNA]</scope>
    <source>
        <strain evidence="8">MUT 4182</strain>
    </source>
</reference>
<protein>
    <recommendedName>
        <fullName evidence="9">Cytochrome P450</fullName>
    </recommendedName>
</protein>
<dbReference type="GO" id="GO:0005506">
    <property type="term" value="F:iron ion binding"/>
    <property type="evidence" value="ECO:0007669"/>
    <property type="project" value="InterPro"/>
</dbReference>
<dbReference type="Gene3D" id="1.10.630.10">
    <property type="entry name" value="Cytochrome P450"/>
    <property type="match status" value="1"/>
</dbReference>
<dbReference type="GO" id="GO:0020037">
    <property type="term" value="F:heme binding"/>
    <property type="evidence" value="ECO:0007669"/>
    <property type="project" value="InterPro"/>
</dbReference>
<evidence type="ECO:0000313" key="7">
    <source>
        <dbReference type="EMBL" id="KIO21435.1"/>
    </source>
</evidence>
<dbReference type="Pfam" id="PF00067">
    <property type="entry name" value="p450"/>
    <property type="match status" value="1"/>
</dbReference>
<evidence type="ECO:0000256" key="5">
    <source>
        <dbReference type="ARBA" id="ARBA00023004"/>
    </source>
</evidence>
<evidence type="ECO:0000256" key="3">
    <source>
        <dbReference type="ARBA" id="ARBA00022723"/>
    </source>
</evidence>
<keyword evidence="8" id="KW-1185">Reference proteome</keyword>
<organism evidence="7 8">
    <name type="scientific">Tulasnella calospora MUT 4182</name>
    <dbReference type="NCBI Taxonomy" id="1051891"/>
    <lineage>
        <taxon>Eukaryota</taxon>
        <taxon>Fungi</taxon>
        <taxon>Dikarya</taxon>
        <taxon>Basidiomycota</taxon>
        <taxon>Agaricomycotina</taxon>
        <taxon>Agaricomycetes</taxon>
        <taxon>Cantharellales</taxon>
        <taxon>Tulasnellaceae</taxon>
        <taxon>Tulasnella</taxon>
    </lineage>
</organism>
<dbReference type="PANTHER" id="PTHR24291:SF50">
    <property type="entry name" value="BIFUNCTIONAL ALBAFLAVENONE MONOOXYGENASE_TERPENE SYNTHASE"/>
    <property type="match status" value="1"/>
</dbReference>
<proteinExistence type="inferred from homology"/>
<dbReference type="Proteomes" id="UP000054248">
    <property type="component" value="Unassembled WGS sequence"/>
</dbReference>
<accession>A0A0C3Q0E4</accession>
<name>A0A0C3Q0E4_9AGAM</name>
<evidence type="ECO:0000256" key="1">
    <source>
        <dbReference type="ARBA" id="ARBA00010617"/>
    </source>
</evidence>
<dbReference type="GO" id="GO:0016705">
    <property type="term" value="F:oxidoreductase activity, acting on paired donors, with incorporation or reduction of molecular oxygen"/>
    <property type="evidence" value="ECO:0007669"/>
    <property type="project" value="InterPro"/>
</dbReference>
<comment type="similarity">
    <text evidence="1">Belongs to the cytochrome P450 family.</text>
</comment>
<keyword evidence="2" id="KW-0349">Heme</keyword>